<evidence type="ECO:0000256" key="1">
    <source>
        <dbReference type="ARBA" id="ARBA00008007"/>
    </source>
</evidence>
<dbReference type="InterPro" id="IPR051910">
    <property type="entry name" value="ComF/GntX_DNA_util-trans"/>
</dbReference>
<dbReference type="EMBL" id="SNYJ01000015">
    <property type="protein sequence ID" value="TDQ36925.1"/>
    <property type="molecule type" value="Genomic_DNA"/>
</dbReference>
<evidence type="ECO:0000313" key="3">
    <source>
        <dbReference type="EMBL" id="TDQ36925.1"/>
    </source>
</evidence>
<dbReference type="CDD" id="cd06223">
    <property type="entry name" value="PRTases_typeI"/>
    <property type="match status" value="1"/>
</dbReference>
<accession>A0A4R6TYC8</accession>
<name>A0A4R6TYC8_9BACI</name>
<comment type="similarity">
    <text evidence="1">Belongs to the ComF/GntX family.</text>
</comment>
<dbReference type="RefSeq" id="WP_133581431.1">
    <property type="nucleotide sequence ID" value="NZ_SNYJ01000015.1"/>
</dbReference>
<dbReference type="Gene3D" id="3.40.50.2020">
    <property type="match status" value="1"/>
</dbReference>
<dbReference type="InterPro" id="IPR000836">
    <property type="entry name" value="PRTase_dom"/>
</dbReference>
<dbReference type="Proteomes" id="UP000295632">
    <property type="component" value="Unassembled WGS sequence"/>
</dbReference>
<comment type="caution">
    <text evidence="3">The sequence shown here is derived from an EMBL/GenBank/DDBJ whole genome shotgun (WGS) entry which is preliminary data.</text>
</comment>
<reference evidence="3 4" key="1">
    <citation type="submission" date="2019-03" db="EMBL/GenBank/DDBJ databases">
        <title>Genomic Encyclopedia of Type Strains, Phase IV (KMG-IV): sequencing the most valuable type-strain genomes for metagenomic binning, comparative biology and taxonomic classification.</title>
        <authorList>
            <person name="Goeker M."/>
        </authorList>
    </citation>
    <scope>NUCLEOTIDE SEQUENCE [LARGE SCALE GENOMIC DNA]</scope>
    <source>
        <strain evidence="3 4">DSM 28697</strain>
    </source>
</reference>
<dbReference type="Pfam" id="PF00156">
    <property type="entry name" value="Pribosyltran"/>
    <property type="match status" value="1"/>
</dbReference>
<organism evidence="3 4">
    <name type="scientific">Aureibacillus halotolerans</name>
    <dbReference type="NCBI Taxonomy" id="1508390"/>
    <lineage>
        <taxon>Bacteria</taxon>
        <taxon>Bacillati</taxon>
        <taxon>Bacillota</taxon>
        <taxon>Bacilli</taxon>
        <taxon>Bacillales</taxon>
        <taxon>Bacillaceae</taxon>
        <taxon>Aureibacillus</taxon>
    </lineage>
</organism>
<gene>
    <name evidence="3" type="ORF">EV213_11518</name>
</gene>
<proteinExistence type="inferred from homology"/>
<dbReference type="InterPro" id="IPR029057">
    <property type="entry name" value="PRTase-like"/>
</dbReference>
<dbReference type="PANTHER" id="PTHR47505">
    <property type="entry name" value="DNA UTILIZATION PROTEIN YHGH"/>
    <property type="match status" value="1"/>
</dbReference>
<protein>
    <submittedName>
        <fullName evidence="3">Competence protein ComFC</fullName>
    </submittedName>
</protein>
<keyword evidence="4" id="KW-1185">Reference proteome</keyword>
<dbReference type="SUPFAM" id="SSF53271">
    <property type="entry name" value="PRTase-like"/>
    <property type="match status" value="1"/>
</dbReference>
<evidence type="ECO:0000313" key="4">
    <source>
        <dbReference type="Proteomes" id="UP000295632"/>
    </source>
</evidence>
<dbReference type="OrthoDB" id="9779910at2"/>
<sequence>MRQCGFCEKRGNALLDWSWWWSATPSLLCEDCQSSFEKVTAGCIRCAKAINEVGVCLECQDWERHYPNLLERNVSLYRYNAFMKSYLSQWKFSGDYVLGQLFVSQWRDFFHRQFPQAEAIAPIPLTEERRKQRKFNQAYQLAALLEVPKIIESERYKEGQQSAKGRVERLDMDDGSWVKLLSANLPKSIVIIDDVYTTGATVHQFAKTLRGAGVLEVASCTLIRA</sequence>
<feature type="domain" description="Phosphoribosyltransferase" evidence="2">
    <location>
        <begin position="138"/>
        <end position="224"/>
    </location>
</feature>
<evidence type="ECO:0000259" key="2">
    <source>
        <dbReference type="Pfam" id="PF00156"/>
    </source>
</evidence>
<dbReference type="PANTHER" id="PTHR47505:SF1">
    <property type="entry name" value="DNA UTILIZATION PROTEIN YHGH"/>
    <property type="match status" value="1"/>
</dbReference>
<dbReference type="AlphaFoldDB" id="A0A4R6TYC8"/>